<feature type="domain" description="Tudor" evidence="3">
    <location>
        <begin position="853"/>
        <end position="920"/>
    </location>
</feature>
<organism evidence="4 5">
    <name type="scientific">Pleurodeles waltl</name>
    <name type="common">Iberian ribbed newt</name>
    <dbReference type="NCBI Taxonomy" id="8319"/>
    <lineage>
        <taxon>Eukaryota</taxon>
        <taxon>Metazoa</taxon>
        <taxon>Chordata</taxon>
        <taxon>Craniata</taxon>
        <taxon>Vertebrata</taxon>
        <taxon>Euteleostomi</taxon>
        <taxon>Amphibia</taxon>
        <taxon>Batrachia</taxon>
        <taxon>Caudata</taxon>
        <taxon>Salamandroidea</taxon>
        <taxon>Salamandridae</taxon>
        <taxon>Pleurodelinae</taxon>
        <taxon>Pleurodeles</taxon>
    </lineage>
</organism>
<dbReference type="Gene3D" id="2.30.30.140">
    <property type="match status" value="6"/>
</dbReference>
<feature type="region of interest" description="Disordered" evidence="1">
    <location>
        <begin position="481"/>
        <end position="508"/>
    </location>
</feature>
<feature type="region of interest" description="Disordered" evidence="1">
    <location>
        <begin position="2674"/>
        <end position="2729"/>
    </location>
</feature>
<feature type="domain" description="Tudor" evidence="3">
    <location>
        <begin position="1400"/>
        <end position="1458"/>
    </location>
</feature>
<dbReference type="Pfam" id="PF00567">
    <property type="entry name" value="TUDOR"/>
    <property type="match status" value="6"/>
</dbReference>
<dbReference type="SUPFAM" id="SSF63748">
    <property type="entry name" value="Tudor/PWWP/MBT"/>
    <property type="match status" value="7"/>
</dbReference>
<dbReference type="PROSITE" id="PS50304">
    <property type="entry name" value="TUDOR"/>
    <property type="match status" value="6"/>
</dbReference>
<dbReference type="InterPro" id="IPR002999">
    <property type="entry name" value="Tudor"/>
</dbReference>
<keyword evidence="2" id="KW-0732">Signal</keyword>
<evidence type="ECO:0000313" key="4">
    <source>
        <dbReference type="EMBL" id="KAJ1149179.1"/>
    </source>
</evidence>
<keyword evidence="5" id="KW-1185">Reference proteome</keyword>
<dbReference type="SMART" id="SM00333">
    <property type="entry name" value="TUDOR"/>
    <property type="match status" value="6"/>
</dbReference>
<dbReference type="Proteomes" id="UP001066276">
    <property type="component" value="Chromosome 5"/>
</dbReference>
<feature type="chain" id="PRO_5043428888" description="Tudor domain-containing protein" evidence="2">
    <location>
        <begin position="25"/>
        <end position="2729"/>
    </location>
</feature>
<sequence length="2729" mass="304999">MMSTTAWEPLLGSTLTLLVSSVELYPEQPLVRLWGSLEEKRGEYQRLRADMQSAAPALPRGVDHGAFGDWYLMEMGDQWHRCRLLSPPGPELLSVFLLDQGRTAGHVSPKNLARCPEPFLRLAPELLCCVLANLAPADRHRWSPAAAEFLYSLRGQRLRGLVREVLPQQRLLVLEVPTLNRQMQELGLALAVPEKVFRQTCLPQLGYVRPAQVEPPVPRTTGPEPAVGLDYFYPLLQIGGVEPVLVTEVLEPVHIFCQLRSLSQEVLRLSDSMYEYYEVRQQGQALHGVLAPETPGQPCAARGADGRWHRALLRQVFADRDMPEVTHVDYGRRERVPRTYLRPLLAEYFRMPVVTYPCALFGVSDSSGCWSQKQINELRARLLGKPVNARIEYYNNNEHLYFVTLYSQDGQDLNSLFSMQAHRSEEVELCEGLMRRTQKEPTQPVPVLTQKKGTKTAEQRAIISKAGDACSFGRHSGSEVGAVEPAKVKSKPRSHSKNSCPVTIDPKETKSKPAQISAFTVRRELKINAFYDAVIDSIYDPSEFWLRAGEQESLQFSHLMTCLFHHYSQLSKVEKIIMQPQLGQICCVKFNAHYHRATVVAVQGKIVRVYCLDTGATEEVDWYDVKELEPQFKDVPPFAIQCCLADVVPQGNKWSQEAIDYFKMNVLNKGLVIHVLAKEDDKYVIEVLDESREGVRNISKIIAQAGFAIYQDFVPSPPASVQHTVKVTSKVKQVITKKVYTENHDAAERPEKLCDCRPLKRSDQSISSTVMLDHSTTAQSLAKQKTLPKPSVKDKPESGFQGQIFDIGSVFEVEVSHIETPGMFWCQIVRAHQELKALMNRIQAYCSDCALPYEWNNSACLAKYSEDGKWYRAVITNEVCMDGVHPEGIAYVDVAYVDFGNKESVPVSDLRSITGEFLQIKSQAFQCSLYNRIQPIGNNPFVWVDEAVASFEEFVNANHIELKCTIYAVASLHNEQFHVVDLTTPFHSVCQHLTDHGFAQPRHELDPSVRLCSYYYSTHDIKIGSEEVVFVTHVETPCEFYCQLEKNACTLEQLSSSVNTLGKTAKHLHNCKTVLGLCLAKYTDEQWYRGMLRGTIPSQEVIFVDFGNKEKVSQKDLCPVPDDAYDILIPPVQAIKCGLSDIPIDIAEQVAMWFEKAVLGNTLKAIVVAKEVDGKLLVELYNGTVQINAQIKEKIGMVCARDLKKSVPTAEKLKHMKMREDKILSTCATRAGEKKVLPECKEHIVKKSALSNKTEDHELSRRMLQDEPFTKKSRHPQVDGCDSLSVNSNKSLEGKFFYKFDSSGKQKLQVHFPPNINTDFVSVRSTQLKHTINSDLPQCKLHNLPHKTVAPALKMEVYISHISDPSDFYVQFVEDENALMTISEKLNEGSHKTESLQDNKLQTGDLISALFPEDRSWYRALLKDRLCDRLHVQYIDYGNTAIVNTSETKALPHDLLSIPALSIQCSLWGLESTSIWTPEVVGCFSEKTSDQLACEFVQLHGGKWDIRLLDAQGVIINDLINNLVRKSQSQETSCQNEIEFPDCMNILSKYVSPGLSSKVSDVGKKVYKWQTVEIGNTVKAYAVTVEGPDYFWCQCAETENIDFLARKVQEAGDRLDQKDGHTAFQSGEPCIVKYSEDEQWYRALIRCPAGDRWIVTFVDYGNEETVNGESVRSIPADLLTFPVQAFPCCLWGFDATGGFWTSEAVEAFNEIVVLDKLDVTGMDRRPNEALSEVPLSLVKLECNGKNLNNEMMCFWQQNPSELCTPGRERSDTENVVTPMALLPPIALSTDGGVLHVGSSVANNASQIVTRPQSFELTESACSSENSPKENISIQNTDLHSCSFQRVEDKSLFSPVSVEILPKKVSFDKLVKENSSDKWFVTGSESLSEEMTLFDVPNVTSVDMTKTMASPTYQLPKETVCIFGQLTQENTNPAQGVLDECLLRNGTDIYLGSESLHGKEAAVDELPLFLVLSEESACINKLVKENAKPLSDSPNTSLSERNSAWKYAGPDSHSLHGVNTVNDSPLIPINIIAKTSSSGNLPVEKEPNKLSPNTVCALHLLKESGHTFVVPPSESLQGGCSSFMQDALTSSVLIQKRRFLPVPETLFVEESEIRSCKSKIEPESEQRRVVVFEDAAGDFIRANNKSHVDLEDINKHSVAGGILEESKLGQEALDCCKERALEHNENGRVSQTETYRAEIQLEQSLYEEIFKSHTQDSLSSLKMSDDDDSRIGQLEEEDSLLELDTGQPIFCWDHQITTSFPINPESKAVYSCVREDKEVTTVTLDEEMLAVQMDSVAERRAASTRDTDEETKTDDDIILYVENQLTLTCRVPEDASEKKAIPDFTEVTTATSDEEMLAVQMDCVAESRAASTRDTPEETKADDDILYVENQLTHTCSVPEDAHEKKACPDFTEVTTVTLDEEMLAVQIDSVAEGRAASTRDTAEETKTDVGIILYVENQMTLTCSVPEDAYEKKASPDFTEMSSCSLNEGTLAVQDESFLQTGTSNSTDSYEALLFDLNEETPASQTDCNLENKVALDKETMIDRITLNVEAQVTSTTCFDPEDENGSPDFTDEQGMVKHTLSRVTDESTVMDVENQLTGACSVSEYANTAEFTEKQGFTLDKDLPGMFPESNLEIDVDSSTHTAEGTLPVNQVILSAENQMTLLCTCPNETYDKKENSSCLPREQVSPHSTPVHHSIPSLYPPPASQDAHVTEDATLPQDVDDGGYPIR</sequence>
<reference evidence="4" key="1">
    <citation type="journal article" date="2022" name="bioRxiv">
        <title>Sequencing and chromosome-scale assembly of the giantPleurodeles waltlgenome.</title>
        <authorList>
            <person name="Brown T."/>
            <person name="Elewa A."/>
            <person name="Iarovenko S."/>
            <person name="Subramanian E."/>
            <person name="Araus A.J."/>
            <person name="Petzold A."/>
            <person name="Susuki M."/>
            <person name="Suzuki K.-i.T."/>
            <person name="Hayashi T."/>
            <person name="Toyoda A."/>
            <person name="Oliveira C."/>
            <person name="Osipova E."/>
            <person name="Leigh N.D."/>
            <person name="Simon A."/>
            <person name="Yun M.H."/>
        </authorList>
    </citation>
    <scope>NUCLEOTIDE SEQUENCE</scope>
    <source>
        <strain evidence="4">20211129_DDA</strain>
        <tissue evidence="4">Liver</tissue>
    </source>
</reference>
<proteinExistence type="predicted"/>
<name>A0AAV7RD72_PLEWA</name>
<feature type="domain" description="Tudor" evidence="3">
    <location>
        <begin position="579"/>
        <end position="635"/>
    </location>
</feature>
<dbReference type="PANTHER" id="PTHR22948:SF15">
    <property type="entry name" value="TUDOR DOMAIN-CONTAINING PROTEIN 6"/>
    <property type="match status" value="1"/>
</dbReference>
<evidence type="ECO:0000313" key="5">
    <source>
        <dbReference type="Proteomes" id="UP001066276"/>
    </source>
</evidence>
<feature type="signal peptide" evidence="2">
    <location>
        <begin position="1"/>
        <end position="24"/>
    </location>
</feature>
<feature type="domain" description="Tudor" evidence="3">
    <location>
        <begin position="1623"/>
        <end position="1681"/>
    </location>
</feature>
<dbReference type="PANTHER" id="PTHR22948">
    <property type="entry name" value="TUDOR DOMAIN CONTAINING PROTEIN"/>
    <property type="match status" value="1"/>
</dbReference>
<evidence type="ECO:0000256" key="2">
    <source>
        <dbReference type="SAM" id="SignalP"/>
    </source>
</evidence>
<evidence type="ECO:0000256" key="1">
    <source>
        <dbReference type="SAM" id="MobiDB-lite"/>
    </source>
</evidence>
<feature type="domain" description="Tudor" evidence="3">
    <location>
        <begin position="292"/>
        <end position="351"/>
    </location>
</feature>
<dbReference type="EMBL" id="JANPWB010000009">
    <property type="protein sequence ID" value="KAJ1149179.1"/>
    <property type="molecule type" value="Genomic_DNA"/>
</dbReference>
<dbReference type="InterPro" id="IPR050621">
    <property type="entry name" value="Tudor_domain_containing"/>
</dbReference>
<dbReference type="FunFam" id="2.30.30.140:FF:000018">
    <property type="entry name" value="Serine/threonine-protein kinase 31"/>
    <property type="match status" value="1"/>
</dbReference>
<evidence type="ECO:0000259" key="3">
    <source>
        <dbReference type="PROSITE" id="PS50304"/>
    </source>
</evidence>
<dbReference type="Gene3D" id="2.40.50.90">
    <property type="match status" value="6"/>
</dbReference>
<accession>A0AAV7RD72</accession>
<feature type="domain" description="Tudor" evidence="3">
    <location>
        <begin position="1071"/>
        <end position="1127"/>
    </location>
</feature>
<gene>
    <name evidence="4" type="ORF">NDU88_001996</name>
</gene>
<comment type="caution">
    <text evidence="4">The sequence shown here is derived from an EMBL/GenBank/DDBJ whole genome shotgun (WGS) entry which is preliminary data.</text>
</comment>
<dbReference type="InterPro" id="IPR035437">
    <property type="entry name" value="SNase_OB-fold_sf"/>
</dbReference>
<protein>
    <recommendedName>
        <fullName evidence="3">Tudor domain-containing protein</fullName>
    </recommendedName>
</protein>